<reference evidence="3 4" key="1">
    <citation type="submission" date="2018-07" db="EMBL/GenBank/DDBJ databases">
        <title>Campylobacter zealandensis sp. nov., isolated from birds and water in New Zealand.</title>
        <authorList>
            <person name="Wilkinson D.A."/>
            <person name="Biggs P.J."/>
            <person name="French N.P."/>
            <person name="Midwinter A.C."/>
        </authorList>
    </citation>
    <scope>NUCLEOTIDE SEQUENCE [LARGE SCALE GENOMIC DNA]</scope>
    <source>
        <strain evidence="3 4">B423b</strain>
    </source>
</reference>
<dbReference type="EMBL" id="QPGR01000002">
    <property type="protein sequence ID" value="TBR81982.1"/>
    <property type="molecule type" value="Genomic_DNA"/>
</dbReference>
<protein>
    <submittedName>
        <fullName evidence="3">Energy transducer TonB</fullName>
    </submittedName>
</protein>
<keyword evidence="2" id="KW-0472">Membrane</keyword>
<evidence type="ECO:0000256" key="1">
    <source>
        <dbReference type="SAM" id="MobiDB-lite"/>
    </source>
</evidence>
<keyword evidence="2" id="KW-0812">Transmembrane</keyword>
<dbReference type="Pfam" id="PF13103">
    <property type="entry name" value="TonB_2"/>
    <property type="match status" value="1"/>
</dbReference>
<dbReference type="Proteomes" id="UP000292583">
    <property type="component" value="Unassembled WGS sequence"/>
</dbReference>
<dbReference type="AlphaFoldDB" id="A0A4V2JQM5"/>
<keyword evidence="4" id="KW-1185">Reference proteome</keyword>
<dbReference type="SUPFAM" id="SSF74653">
    <property type="entry name" value="TolA/TonB C-terminal domain"/>
    <property type="match status" value="1"/>
</dbReference>
<feature type="region of interest" description="Disordered" evidence="1">
    <location>
        <begin position="109"/>
        <end position="128"/>
    </location>
</feature>
<evidence type="ECO:0000313" key="4">
    <source>
        <dbReference type="Proteomes" id="UP000292583"/>
    </source>
</evidence>
<feature type="transmembrane region" description="Helical" evidence="2">
    <location>
        <begin position="12"/>
        <end position="30"/>
    </location>
</feature>
<feature type="compositionally biased region" description="Polar residues" evidence="1">
    <location>
        <begin position="111"/>
        <end position="128"/>
    </location>
</feature>
<proteinExistence type="predicted"/>
<dbReference type="RefSeq" id="WP_131164024.1">
    <property type="nucleotide sequence ID" value="NZ_QPGQ01000023.1"/>
</dbReference>
<evidence type="ECO:0000313" key="3">
    <source>
        <dbReference type="EMBL" id="TBR81982.1"/>
    </source>
</evidence>
<sequence length="249" mass="28495">MKNYSLGNLNSFLLALIVYFLVILIVFFRITAFKDPSIKYTDLEDSFIDIELTQSSNKIANSDINKEVDIAKLFEKTTNKFVQTENIDQKETNFNDLFGNVKDIQDEKTTKVQSSAKPNIQNSSSDKNASQLVKNLENTLLTQNSNTDSIQIQRTGIYDEFLGKITRIIEERWKLNKSQGNLSVRVKIFIDSNGKFGYTSVEKSNDIAFDKKVMDFLENLQGKFIAYPPKNQSINITMNLSDELIEIKQ</sequence>
<comment type="caution">
    <text evidence="3">The sequence shown here is derived from an EMBL/GenBank/DDBJ whole genome shotgun (WGS) entry which is preliminary data.</text>
</comment>
<evidence type="ECO:0000256" key="2">
    <source>
        <dbReference type="SAM" id="Phobius"/>
    </source>
</evidence>
<dbReference type="OrthoDB" id="5361218at2"/>
<keyword evidence="2" id="KW-1133">Transmembrane helix</keyword>
<name>A0A4V2JQM5_9BACT</name>
<organism evidence="3 4">
    <name type="scientific">Campylobacter novaezeelandiae</name>
    <dbReference type="NCBI Taxonomy" id="2267891"/>
    <lineage>
        <taxon>Bacteria</taxon>
        <taxon>Pseudomonadati</taxon>
        <taxon>Campylobacterota</taxon>
        <taxon>Epsilonproteobacteria</taxon>
        <taxon>Campylobacterales</taxon>
        <taxon>Campylobacteraceae</taxon>
        <taxon>Campylobacter</taxon>
    </lineage>
</organism>
<accession>A0A4V2JQM5</accession>
<gene>
    <name evidence="3" type="ORF">DU473_01485</name>
</gene>